<accession>A0A9J6DL57</accession>
<dbReference type="PROSITE" id="PS51855">
    <property type="entry name" value="MGS"/>
    <property type="match status" value="1"/>
</dbReference>
<evidence type="ECO:0000256" key="4">
    <source>
        <dbReference type="ARBA" id="ARBA00046691"/>
    </source>
</evidence>
<dbReference type="EMBL" id="JABSTU010000008">
    <property type="protein sequence ID" value="KAH8022617.1"/>
    <property type="molecule type" value="Genomic_DNA"/>
</dbReference>
<reference evidence="8" key="1">
    <citation type="journal article" date="2020" name="Cell">
        <title>Large-Scale Comparative Analyses of Tick Genomes Elucidate Their Genetic Diversity and Vector Capacities.</title>
        <authorList>
            <consortium name="Tick Genome and Microbiome Consortium (TIGMIC)"/>
            <person name="Jia N."/>
            <person name="Wang J."/>
            <person name="Shi W."/>
            <person name="Du L."/>
            <person name="Sun Y."/>
            <person name="Zhan W."/>
            <person name="Jiang J.F."/>
            <person name="Wang Q."/>
            <person name="Zhang B."/>
            <person name="Ji P."/>
            <person name="Bell-Sakyi L."/>
            <person name="Cui X.M."/>
            <person name="Yuan T.T."/>
            <person name="Jiang B.G."/>
            <person name="Yang W.F."/>
            <person name="Lam T.T."/>
            <person name="Chang Q.C."/>
            <person name="Ding S.J."/>
            <person name="Wang X.J."/>
            <person name="Zhu J.G."/>
            <person name="Ruan X.D."/>
            <person name="Zhao L."/>
            <person name="Wei J.T."/>
            <person name="Ye R.Z."/>
            <person name="Que T.C."/>
            <person name="Du C.H."/>
            <person name="Zhou Y.H."/>
            <person name="Cheng J.X."/>
            <person name="Dai P.F."/>
            <person name="Guo W.B."/>
            <person name="Han X.H."/>
            <person name="Huang E.J."/>
            <person name="Li L.F."/>
            <person name="Wei W."/>
            <person name="Gao Y.C."/>
            <person name="Liu J.Z."/>
            <person name="Shao H.Z."/>
            <person name="Wang X."/>
            <person name="Wang C.C."/>
            <person name="Yang T.C."/>
            <person name="Huo Q.B."/>
            <person name="Li W."/>
            <person name="Chen H.Y."/>
            <person name="Chen S.E."/>
            <person name="Zhou L.G."/>
            <person name="Ni X.B."/>
            <person name="Tian J.H."/>
            <person name="Sheng Y."/>
            <person name="Liu T."/>
            <person name="Pan Y.S."/>
            <person name="Xia L.Y."/>
            <person name="Li J."/>
            <person name="Zhao F."/>
            <person name="Cao W.C."/>
        </authorList>
    </citation>
    <scope>NUCLEOTIDE SEQUENCE</scope>
    <source>
        <strain evidence="8">Rmic-2018</strain>
    </source>
</reference>
<proteinExistence type="predicted"/>
<evidence type="ECO:0000256" key="3">
    <source>
        <dbReference type="ARBA" id="ARBA00032307"/>
    </source>
</evidence>
<dbReference type="Proteomes" id="UP000821866">
    <property type="component" value="Chromosome 6"/>
</dbReference>
<evidence type="ECO:0000313" key="8">
    <source>
        <dbReference type="EMBL" id="KAH8022617.1"/>
    </source>
</evidence>
<dbReference type="PANTHER" id="PTHR11692:SF0">
    <property type="entry name" value="BIFUNCTIONAL PURINE BIOSYNTHESIS PROTEIN ATIC"/>
    <property type="match status" value="1"/>
</dbReference>
<reference evidence="8" key="2">
    <citation type="submission" date="2021-09" db="EMBL/GenBank/DDBJ databases">
        <authorList>
            <person name="Jia N."/>
            <person name="Wang J."/>
            <person name="Shi W."/>
            <person name="Du L."/>
            <person name="Sun Y."/>
            <person name="Zhan W."/>
            <person name="Jiang J."/>
            <person name="Wang Q."/>
            <person name="Zhang B."/>
            <person name="Ji P."/>
            <person name="Sakyi L.B."/>
            <person name="Cui X."/>
            <person name="Yuan T."/>
            <person name="Jiang B."/>
            <person name="Yang W."/>
            <person name="Lam T.T.-Y."/>
            <person name="Chang Q."/>
            <person name="Ding S."/>
            <person name="Wang X."/>
            <person name="Zhu J."/>
            <person name="Ruan X."/>
            <person name="Zhao L."/>
            <person name="Wei J."/>
            <person name="Que T."/>
            <person name="Du C."/>
            <person name="Cheng J."/>
            <person name="Dai P."/>
            <person name="Han X."/>
            <person name="Huang E."/>
            <person name="Gao Y."/>
            <person name="Liu J."/>
            <person name="Shao H."/>
            <person name="Ye R."/>
            <person name="Li L."/>
            <person name="Wei W."/>
            <person name="Wang X."/>
            <person name="Wang C."/>
            <person name="Huo Q."/>
            <person name="Li W."/>
            <person name="Guo W."/>
            <person name="Chen H."/>
            <person name="Chen S."/>
            <person name="Zhou L."/>
            <person name="Zhou L."/>
            <person name="Ni X."/>
            <person name="Tian J."/>
            <person name="Zhou Y."/>
            <person name="Sheng Y."/>
            <person name="Liu T."/>
            <person name="Pan Y."/>
            <person name="Xia L."/>
            <person name="Li J."/>
            <person name="Zhao F."/>
            <person name="Cao W."/>
        </authorList>
    </citation>
    <scope>NUCLEOTIDE SEQUENCE</scope>
    <source>
        <strain evidence="8">Rmic-2018</strain>
        <tissue evidence="8">Larvae</tissue>
    </source>
</reference>
<dbReference type="Pfam" id="PF01808">
    <property type="entry name" value="AICARFT_IMPCHas"/>
    <property type="match status" value="1"/>
</dbReference>
<dbReference type="GO" id="GO:0003937">
    <property type="term" value="F:IMP cyclohydrolase activity"/>
    <property type="evidence" value="ECO:0007669"/>
    <property type="project" value="UniProtKB-EC"/>
</dbReference>
<evidence type="ECO:0000313" key="9">
    <source>
        <dbReference type="Proteomes" id="UP000821866"/>
    </source>
</evidence>
<evidence type="ECO:0000256" key="2">
    <source>
        <dbReference type="ARBA" id="ARBA00017905"/>
    </source>
</evidence>
<evidence type="ECO:0000256" key="6">
    <source>
        <dbReference type="ARBA" id="ARBA00048341"/>
    </source>
</evidence>
<dbReference type="GO" id="GO:0004643">
    <property type="term" value="F:phosphoribosylaminoimidazolecarboxamide formyltransferase activity"/>
    <property type="evidence" value="ECO:0007669"/>
    <property type="project" value="UniProtKB-EC"/>
</dbReference>
<dbReference type="InterPro" id="IPR011607">
    <property type="entry name" value="MGS-like_dom"/>
</dbReference>
<comment type="catalytic activity">
    <reaction evidence="6">
        <text>IMP + H2O = 5-formamido-1-(5-phospho-D-ribosyl)imidazole-4-carboxamide</text>
        <dbReference type="Rhea" id="RHEA:18445"/>
        <dbReference type="ChEBI" id="CHEBI:15377"/>
        <dbReference type="ChEBI" id="CHEBI:58053"/>
        <dbReference type="ChEBI" id="CHEBI:58467"/>
        <dbReference type="EC" id="3.5.4.10"/>
    </reaction>
    <physiologicalReaction direction="right-to-left" evidence="6">
        <dbReference type="Rhea" id="RHEA:18447"/>
    </physiologicalReaction>
</comment>
<comment type="subunit">
    <text evidence="4">Homodimer. Associates with internalized INSR complexes on Golgi/endosomal membranes. Interacts with INSR; ATIC together with PRKAA2/AMPK2 and HACD3/PTPLAD1 is proposed to be part of a signaling network regulating INSR autophosphorylation and endocytosis.</text>
</comment>
<comment type="catalytic activity">
    <reaction evidence="5">
        <text>(6R)-10-formyltetrahydrofolate + 5-amino-1-(5-phospho-beta-D-ribosyl)imidazole-4-carboxamide = 5-formamido-1-(5-phospho-D-ribosyl)imidazole-4-carboxamide + (6S)-5,6,7,8-tetrahydrofolate</text>
        <dbReference type="Rhea" id="RHEA:22192"/>
        <dbReference type="ChEBI" id="CHEBI:57453"/>
        <dbReference type="ChEBI" id="CHEBI:58467"/>
        <dbReference type="ChEBI" id="CHEBI:58475"/>
        <dbReference type="ChEBI" id="CHEBI:195366"/>
        <dbReference type="EC" id="2.1.2.3"/>
    </reaction>
    <physiologicalReaction direction="left-to-right" evidence="5">
        <dbReference type="Rhea" id="RHEA:22193"/>
    </physiologicalReaction>
</comment>
<gene>
    <name evidence="8" type="ORF">HPB51_000917</name>
</gene>
<comment type="caution">
    <text evidence="8">The sequence shown here is derived from an EMBL/GenBank/DDBJ whole genome shotgun (WGS) entry which is preliminary data.</text>
</comment>
<protein>
    <recommendedName>
        <fullName evidence="2">Bifunctional purine biosynthesis protein ATIC</fullName>
    </recommendedName>
    <alternativeName>
        <fullName evidence="3">AICAR transformylase/inosine monophosphate cyclohydrolase</fullName>
    </alternativeName>
</protein>
<feature type="domain" description="MGS-like" evidence="7">
    <location>
        <begin position="61"/>
        <end position="216"/>
    </location>
</feature>
<dbReference type="AlphaFoldDB" id="A0A9J6DL57"/>
<evidence type="ECO:0000256" key="5">
    <source>
        <dbReference type="ARBA" id="ARBA00047515"/>
    </source>
</evidence>
<dbReference type="SMART" id="SM00851">
    <property type="entry name" value="MGS"/>
    <property type="match status" value="1"/>
</dbReference>
<organism evidence="8 9">
    <name type="scientific">Rhipicephalus microplus</name>
    <name type="common">Cattle tick</name>
    <name type="synonym">Boophilus microplus</name>
    <dbReference type="NCBI Taxonomy" id="6941"/>
    <lineage>
        <taxon>Eukaryota</taxon>
        <taxon>Metazoa</taxon>
        <taxon>Ecdysozoa</taxon>
        <taxon>Arthropoda</taxon>
        <taxon>Chelicerata</taxon>
        <taxon>Arachnida</taxon>
        <taxon>Acari</taxon>
        <taxon>Parasitiformes</taxon>
        <taxon>Ixodida</taxon>
        <taxon>Ixodoidea</taxon>
        <taxon>Ixodidae</taxon>
        <taxon>Rhipicephalinae</taxon>
        <taxon>Rhipicephalus</taxon>
        <taxon>Boophilus</taxon>
    </lineage>
</organism>
<dbReference type="InterPro" id="IPR002695">
    <property type="entry name" value="PurH-like"/>
</dbReference>
<dbReference type="GO" id="GO:0006189">
    <property type="term" value="P:'de novo' IMP biosynthetic process"/>
    <property type="evidence" value="ECO:0007669"/>
    <property type="project" value="TreeGrafter"/>
</dbReference>
<sequence length="305" mass="33218">MIRRPRGQLPRRNGQVVPDRSVVGPLDWPGPLDIVNGTKHVIKAQFDLPWRVTLHGIHEMARLASKLSCNALAILSVSNKTGLLDLARKLQQAGLRLVASGGTAKAIRDIGLPVRDVSEVTGAPEMLGGRVKTLHPAVHGGILARKIDSDLADMKRQSFEYVSVVVCNLYPFVEAISKPNTSVAEAVEQVDIGSLSGSVQLRSPIATAAGVVLILAPSNRTMWCEECRIGKAFLHTAQYDAAISDYFRKQYLTGVACLPLRYGTNPHQVPAQLCTNLPRLPITGMNTSIEETKETDFFFSSMTQQ</sequence>
<comment type="catalytic activity">
    <reaction evidence="1">
        <text>10-formyldihydrofolate + 5-amino-1-(5-phospho-beta-D-ribosyl)imidazole-4-carboxamide = 5-formamido-1-(5-phospho-D-ribosyl)imidazole-4-carboxamide + 7,8-dihydrofolate</text>
        <dbReference type="Rhea" id="RHEA:59144"/>
        <dbReference type="ChEBI" id="CHEBI:57451"/>
        <dbReference type="ChEBI" id="CHEBI:57452"/>
        <dbReference type="ChEBI" id="CHEBI:58467"/>
        <dbReference type="ChEBI" id="CHEBI:58475"/>
    </reaction>
    <physiologicalReaction direction="left-to-right" evidence="1">
        <dbReference type="Rhea" id="RHEA:59145"/>
    </physiologicalReaction>
</comment>
<dbReference type="PANTHER" id="PTHR11692">
    <property type="entry name" value="BIFUNCTIONAL PURINE BIOSYNTHESIS PROTEIN PURH"/>
    <property type="match status" value="1"/>
</dbReference>
<dbReference type="Pfam" id="PF02142">
    <property type="entry name" value="MGS"/>
    <property type="match status" value="1"/>
</dbReference>
<dbReference type="GO" id="GO:0005829">
    <property type="term" value="C:cytosol"/>
    <property type="evidence" value="ECO:0007669"/>
    <property type="project" value="TreeGrafter"/>
</dbReference>
<dbReference type="CDD" id="cd01421">
    <property type="entry name" value="IMPCH"/>
    <property type="match status" value="1"/>
</dbReference>
<dbReference type="SUPFAM" id="SSF52335">
    <property type="entry name" value="Methylglyoxal synthase-like"/>
    <property type="match status" value="1"/>
</dbReference>
<dbReference type="Gene3D" id="3.40.50.1380">
    <property type="entry name" value="Methylglyoxal synthase-like domain"/>
    <property type="match status" value="1"/>
</dbReference>
<dbReference type="VEuPathDB" id="VectorBase:LOC119172295"/>
<dbReference type="InterPro" id="IPR036914">
    <property type="entry name" value="MGS-like_dom_sf"/>
</dbReference>
<evidence type="ECO:0000259" key="7">
    <source>
        <dbReference type="PROSITE" id="PS51855"/>
    </source>
</evidence>
<keyword evidence="9" id="KW-1185">Reference proteome</keyword>
<name>A0A9J6DL57_RHIMP</name>
<evidence type="ECO:0000256" key="1">
    <source>
        <dbReference type="ARBA" id="ARBA00000945"/>
    </source>
</evidence>